<evidence type="ECO:0000313" key="3">
    <source>
        <dbReference type="Proteomes" id="UP000033632"/>
    </source>
</evidence>
<feature type="chain" id="PRO_5002486935" description="Autotransporter domain-containing protein" evidence="1">
    <location>
        <begin position="36"/>
        <end position="1234"/>
    </location>
</feature>
<keyword evidence="3" id="KW-1185">Reference proteome</keyword>
<name>A0A0F5FUV3_9HYPH</name>
<accession>A0A0F5FUV3</accession>
<organism evidence="2 3">
    <name type="scientific">Devosia geojensis</name>
    <dbReference type="NCBI Taxonomy" id="443610"/>
    <lineage>
        <taxon>Bacteria</taxon>
        <taxon>Pseudomonadati</taxon>
        <taxon>Pseudomonadota</taxon>
        <taxon>Alphaproteobacteria</taxon>
        <taxon>Hyphomicrobiales</taxon>
        <taxon>Devosiaceae</taxon>
        <taxon>Devosia</taxon>
    </lineage>
</organism>
<evidence type="ECO:0000313" key="2">
    <source>
        <dbReference type="EMBL" id="KKB12646.1"/>
    </source>
</evidence>
<protein>
    <recommendedName>
        <fullName evidence="4">Autotransporter domain-containing protein</fullName>
    </recommendedName>
</protein>
<evidence type="ECO:0008006" key="4">
    <source>
        <dbReference type="Google" id="ProtNLM"/>
    </source>
</evidence>
<dbReference type="STRING" id="443610.VE25_06270"/>
<proteinExistence type="predicted"/>
<sequence length="1234" mass="134201">MILNGFAQMFTLHRLSLLTGSALTTGLLLAGPGFAQTNPCPTGDCPPQVIGTAHYGSGTGGLAIGENTESETLADTGDIPFMISVDGETVDGSTPDRPVDEQRRTDLGLSAVDIQVKYDGLDAEPSLSVIAAPRRGGYAPGDAVEFLTSANYPGFIDRAEIRIHDMAARPGADPVAVLSVAINGGAGWMLPAAEGTEFAYVLRVYDATGRFDETRPAPIAARSASIDAAGRAQAPKLDEDRTAIRNIPVHGGAVTIYGRSVPAGYAVEALGETIPVDPDRAFVVQRILPPGDHEVDVALVGEAGNSGLQFARQINIPDNDWFYVALADVTVGMRTGDSMIETVRPGEYDEVYSKGRLAFYLKGKIRGEYLLTAAADTGEEGLKSLFSNLGERNPRELLRHLDPDDYYPVYGDDSTMVEDAPTSGKFYVRLERGDSHVMWGNYKTNITGTEFLRSDRALYGANAVYRSEETTTFGERRTEVTAYAALPDTLPQREEFLGTAGSAYFLRRQDITIGSETITVEVRDSVTGRVIQRRVLRHGVDYNIDYLQGIVILKQPIAWLTGTDGPVRDGAVGGNKIYLVAQYEFVPATEDLDGYIYGGRVQHWFGDHVRIGATGMNETTGPADQTGIGADIELRYSQGTFLRAEVARSEGPGFGLSRSADGGLTWGQEGTAGVASKSAIAWRLEGQVDLGDLNTAGLDGTVDAYYEDKEAGFSTISQQVHTDQWLWGIGAEVALTDTVDIVLGYDDYKDGGGQIRREGDAALAWQLDDYWNVSAGLSYSELMSPKAISSGKSGYDGSRIDAGVRIAYDWNEDTTLYAFGQATLGMKGDISRNDRVGVGAEFRLTQTVAIAGEISYGTHGIGALIGLTFDPNADDHYYVGYRLDPARSFDIDKTFDLIGNDGGTIVVGLKRRLDEYASAYAENSYDMYGGKRSLTHTYGVLFTPDTLWTVDVGLVAGHVRDDTLDPAGFQRSDFDRYAPSLAVGYVDEKAGLSGHLRGELRLEDSSDDTRDQTTYLVSGQLNWKTHEDWRFLANMDLVLSDASSSQTIFTDTDYVEASIGYAYRPVAHDRLNALFRYTYLYDMPGNNQLVSGATGDLYAPAQRSHILSLDVNYDLFPWLTVGGKYGLRYGEVRHRTGDGSGTGFEEEWQRSTAHLGILRSDIHVVKNWDILLEGRVLHMPEAGTTDYGTLAAVYHHLGDNFKVGAGYNFGQFSDDLRDLTLNDQGAFINVIAKF</sequence>
<dbReference type="SUPFAM" id="SSF56925">
    <property type="entry name" value="OMPA-like"/>
    <property type="match status" value="1"/>
</dbReference>
<dbReference type="InterPro" id="IPR011250">
    <property type="entry name" value="OMP/PagP_B-barrel"/>
</dbReference>
<gene>
    <name evidence="2" type="ORF">VE25_06270</name>
</gene>
<comment type="caution">
    <text evidence="2">The sequence shown here is derived from an EMBL/GenBank/DDBJ whole genome shotgun (WGS) entry which is preliminary data.</text>
</comment>
<evidence type="ECO:0000256" key="1">
    <source>
        <dbReference type="SAM" id="SignalP"/>
    </source>
</evidence>
<dbReference type="Proteomes" id="UP000033632">
    <property type="component" value="Unassembled WGS sequence"/>
</dbReference>
<dbReference type="PATRIC" id="fig|443610.3.peg.3807"/>
<reference evidence="2 3" key="1">
    <citation type="submission" date="2015-03" db="EMBL/GenBank/DDBJ databases">
        <authorList>
            <person name="Hassan Y.I."/>
            <person name="Lepp D."/>
            <person name="Li X.-Z."/>
            <person name="Zhou T."/>
        </authorList>
    </citation>
    <scope>NUCLEOTIDE SEQUENCE [LARGE SCALE GENOMIC DNA]</scope>
    <source>
        <strain evidence="2 3">BD-c194</strain>
    </source>
</reference>
<keyword evidence="1" id="KW-0732">Signal</keyword>
<feature type="signal peptide" evidence="1">
    <location>
        <begin position="1"/>
        <end position="35"/>
    </location>
</feature>
<dbReference type="AlphaFoldDB" id="A0A0F5FUV3"/>
<dbReference type="EMBL" id="JZEX01000061">
    <property type="protein sequence ID" value="KKB12646.1"/>
    <property type="molecule type" value="Genomic_DNA"/>
</dbReference>